<feature type="region of interest" description="Disordered" evidence="3">
    <location>
        <begin position="1"/>
        <end position="253"/>
    </location>
</feature>
<keyword evidence="4" id="KW-0472">Membrane</keyword>
<evidence type="ECO:0000313" key="6">
    <source>
        <dbReference type="Proteomes" id="UP000215043"/>
    </source>
</evidence>
<dbReference type="AlphaFoldDB" id="A0A223RXZ4"/>
<feature type="compositionally biased region" description="Basic and acidic residues" evidence="3">
    <location>
        <begin position="62"/>
        <end position="78"/>
    </location>
</feature>
<dbReference type="InterPro" id="IPR012338">
    <property type="entry name" value="Beta-lactam/transpept-like"/>
</dbReference>
<dbReference type="Pfam" id="PF02113">
    <property type="entry name" value="Peptidase_S13"/>
    <property type="match status" value="2"/>
</dbReference>
<gene>
    <name evidence="5" type="primary">dacB</name>
    <name evidence="5" type="ORF">CDG81_01535</name>
</gene>
<dbReference type="EMBL" id="CP022752">
    <property type="protein sequence ID" value="ASU80743.1"/>
    <property type="molecule type" value="Genomic_DNA"/>
</dbReference>
<evidence type="ECO:0000256" key="1">
    <source>
        <dbReference type="ARBA" id="ARBA00006096"/>
    </source>
</evidence>
<dbReference type="GO" id="GO:0000270">
    <property type="term" value="P:peptidoglycan metabolic process"/>
    <property type="evidence" value="ECO:0007669"/>
    <property type="project" value="TreeGrafter"/>
</dbReference>
<keyword evidence="5" id="KW-0645">Protease</keyword>
<feature type="compositionally biased region" description="Basic and acidic residues" evidence="3">
    <location>
        <begin position="119"/>
        <end position="160"/>
    </location>
</feature>
<feature type="compositionally biased region" description="Basic and acidic residues" evidence="3">
    <location>
        <begin position="513"/>
        <end position="533"/>
    </location>
</feature>
<dbReference type="NCBIfam" id="TIGR00666">
    <property type="entry name" value="PBP4"/>
    <property type="match status" value="1"/>
</dbReference>
<dbReference type="GO" id="GO:0004185">
    <property type="term" value="F:serine-type carboxypeptidase activity"/>
    <property type="evidence" value="ECO:0007669"/>
    <property type="project" value="InterPro"/>
</dbReference>
<protein>
    <submittedName>
        <fullName evidence="5">D-alanyl-D-alanine carboxypeptidase/D-alanyl-D-alanine-endopeptidase</fullName>
    </submittedName>
</protein>
<dbReference type="PANTHER" id="PTHR30023:SF0">
    <property type="entry name" value="PENICILLIN-SENSITIVE CARBOXYPEPTIDASE A"/>
    <property type="match status" value="1"/>
</dbReference>
<name>A0A223RXZ4_9ACTN</name>
<dbReference type="Gene3D" id="3.40.710.10">
    <property type="entry name" value="DD-peptidase/beta-lactamase superfamily"/>
    <property type="match status" value="2"/>
</dbReference>
<evidence type="ECO:0000313" key="5">
    <source>
        <dbReference type="EMBL" id="ASU80743.1"/>
    </source>
</evidence>
<dbReference type="GO" id="GO:0006508">
    <property type="term" value="P:proteolysis"/>
    <property type="evidence" value="ECO:0007669"/>
    <property type="project" value="InterPro"/>
</dbReference>
<feature type="compositionally biased region" description="Basic and acidic residues" evidence="3">
    <location>
        <begin position="237"/>
        <end position="246"/>
    </location>
</feature>
<evidence type="ECO:0000256" key="4">
    <source>
        <dbReference type="SAM" id="Phobius"/>
    </source>
</evidence>
<dbReference type="KEGG" id="aey:CDG81_01535"/>
<feature type="compositionally biased region" description="Basic and acidic residues" evidence="3">
    <location>
        <begin position="274"/>
        <end position="287"/>
    </location>
</feature>
<dbReference type="SUPFAM" id="SSF56601">
    <property type="entry name" value="beta-lactamase/transpeptidase-like"/>
    <property type="match status" value="1"/>
</dbReference>
<accession>A0A223RXZ4</accession>
<dbReference type="Proteomes" id="UP000215043">
    <property type="component" value="Chromosome"/>
</dbReference>
<reference evidence="5 6" key="1">
    <citation type="submission" date="2017-08" db="EMBL/GenBank/DDBJ databases">
        <title>The complete genome sequence of moderately halophilic actinomycete Actinopolyspora erythraea YIM 90600, the producer of novel erythromycin, novel actinopolysporins A-C and tubercidin.</title>
        <authorList>
            <person name="Yin M."/>
            <person name="Tang S."/>
        </authorList>
    </citation>
    <scope>NUCLEOTIDE SEQUENCE [LARGE SCALE GENOMIC DNA]</scope>
    <source>
        <strain evidence="5 6">YIM 90600</strain>
    </source>
</reference>
<feature type="transmembrane region" description="Helical" evidence="4">
    <location>
        <begin position="296"/>
        <end position="316"/>
    </location>
</feature>
<dbReference type="InterPro" id="IPR000667">
    <property type="entry name" value="Peptidase_S13"/>
</dbReference>
<dbReference type="PANTHER" id="PTHR30023">
    <property type="entry name" value="D-ALANYL-D-ALANINE CARBOXYPEPTIDASE"/>
    <property type="match status" value="1"/>
</dbReference>
<evidence type="ECO:0000256" key="2">
    <source>
        <dbReference type="ARBA" id="ARBA00022801"/>
    </source>
</evidence>
<dbReference type="OrthoDB" id="56883at2"/>
<proteinExistence type="inferred from homology"/>
<feature type="region of interest" description="Disordered" evidence="3">
    <location>
        <begin position="508"/>
        <end position="533"/>
    </location>
</feature>
<evidence type="ECO:0000256" key="3">
    <source>
        <dbReference type="SAM" id="MobiDB-lite"/>
    </source>
</evidence>
<keyword evidence="4" id="KW-1133">Transmembrane helix</keyword>
<dbReference type="PRINTS" id="PR00922">
    <property type="entry name" value="DADACBPTASE3"/>
</dbReference>
<sequence length="749" mass="78038">MEAAESTGDSRSSDTAETEPAPEGSFDWPREDPEASGAESPPEHAESSPGSGREPDAAEPEWPEHDPAAVERTQRFEAVRAVAPTDRPGASSDATPNSQAAADPPTIRMAPVSPTGPSRGEDDWPRADPDPAEHSERSPEQRTDRFTTHDHQPPREHDSPEQGAQPAGEQPSGQARPASPADFGMPDNSPGGAPSAADREAASRWEAGPAGSGSAQESDAERGGGDSPPFAGAAPAERGEAPDHPETASSVAGTTEVAGITEVAEHAAAPAGEEPGREGEPATEQKKPSRTFGGRTALITAVALVVVIALAGIAVFRGPGWFGELLRPRADPPAPVWLSPDVRGLRSSAPVPTEQGVEAALSEIASDPALGDFGAVVRDARSGRNLWRRNPTRPLVPASTNKLLTSCAALLAVDHDFRFATKVVRGSEPGSVVLVGGGDPTLSSLPEGRESVYPGAARLDELVDEIRETTSGEIESVKVDVGRYSGPGLEPSWSRGDVSNGYVAPIQPVMLDGGRRDPTSKVSRRSDEPALDAARELASRLGAPTDSVSETTVDSDAATLAEVESPPLRDLVRKTLRDSDNVLAEAIARQVARTTGHEASFTGAVRAVREVLSRNGFDLTGVEVVDASGLSFSDQLPARLLGEVMRVAAAPVERPDGRSARLRPLLTSVPVAGGSGGLAGRYEGDAASGRGWVRAKTGTLTGTNALAGTVVTRDGRLLVFAFLSNGMRPSEVRPVLDELAARLRSCGCR</sequence>
<keyword evidence="5" id="KW-0121">Carboxypeptidase</keyword>
<keyword evidence="2" id="KW-0378">Hydrolase</keyword>
<feature type="region of interest" description="Disordered" evidence="3">
    <location>
        <begin position="268"/>
        <end position="291"/>
    </location>
</feature>
<keyword evidence="4" id="KW-0812">Transmembrane</keyword>
<organism evidence="5 6">
    <name type="scientific">Actinopolyspora erythraea</name>
    <dbReference type="NCBI Taxonomy" id="414996"/>
    <lineage>
        <taxon>Bacteria</taxon>
        <taxon>Bacillati</taxon>
        <taxon>Actinomycetota</taxon>
        <taxon>Actinomycetes</taxon>
        <taxon>Actinopolysporales</taxon>
        <taxon>Actinopolysporaceae</taxon>
        <taxon>Actinopolyspora</taxon>
    </lineage>
</organism>
<comment type="similarity">
    <text evidence="1">Belongs to the peptidase S13 family.</text>
</comment>